<keyword evidence="1" id="KW-0802">TPR repeat</keyword>
<dbReference type="SMART" id="SM00028">
    <property type="entry name" value="TPR"/>
    <property type="match status" value="8"/>
</dbReference>
<evidence type="ECO:0000256" key="2">
    <source>
        <dbReference type="SAM" id="Coils"/>
    </source>
</evidence>
<evidence type="ECO:0000259" key="4">
    <source>
        <dbReference type="Pfam" id="PF12770"/>
    </source>
</evidence>
<feature type="coiled-coil region" evidence="2">
    <location>
        <begin position="234"/>
        <end position="261"/>
    </location>
</feature>
<reference evidence="5" key="2">
    <citation type="submission" date="2023-01" db="EMBL/GenBank/DDBJ databases">
        <title>Draft genome sequence of Portibacter lacus strain NBRC 108769.</title>
        <authorList>
            <person name="Sun Q."/>
            <person name="Mori K."/>
        </authorList>
    </citation>
    <scope>NUCLEOTIDE SEQUENCE</scope>
    <source>
        <strain evidence="5">NBRC 108769</strain>
    </source>
</reference>
<keyword evidence="3" id="KW-0812">Transmembrane</keyword>
<dbReference type="InterPro" id="IPR011990">
    <property type="entry name" value="TPR-like_helical_dom_sf"/>
</dbReference>
<dbReference type="SUPFAM" id="SSF48452">
    <property type="entry name" value="TPR-like"/>
    <property type="match status" value="2"/>
</dbReference>
<dbReference type="RefSeq" id="WP_235294769.1">
    <property type="nucleotide sequence ID" value="NZ_BSOH01000003.1"/>
</dbReference>
<organism evidence="5 6">
    <name type="scientific">Portibacter lacus</name>
    <dbReference type="NCBI Taxonomy" id="1099794"/>
    <lineage>
        <taxon>Bacteria</taxon>
        <taxon>Pseudomonadati</taxon>
        <taxon>Bacteroidota</taxon>
        <taxon>Saprospiria</taxon>
        <taxon>Saprospirales</taxon>
        <taxon>Haliscomenobacteraceae</taxon>
        <taxon>Portibacter</taxon>
    </lineage>
</organism>
<dbReference type="AlphaFoldDB" id="A0AA37SLD1"/>
<feature type="domain" description="CHAT" evidence="4">
    <location>
        <begin position="589"/>
        <end position="854"/>
    </location>
</feature>
<accession>A0AA37SLD1</accession>
<evidence type="ECO:0000313" key="5">
    <source>
        <dbReference type="EMBL" id="GLR16127.1"/>
    </source>
</evidence>
<dbReference type="PANTHER" id="PTHR10098">
    <property type="entry name" value="RAPSYN-RELATED"/>
    <property type="match status" value="1"/>
</dbReference>
<keyword evidence="6" id="KW-1185">Reference proteome</keyword>
<dbReference type="Gene3D" id="1.25.40.10">
    <property type="entry name" value="Tetratricopeptide repeat domain"/>
    <property type="match status" value="3"/>
</dbReference>
<gene>
    <name evidence="5" type="ORF">GCM10007940_07420</name>
</gene>
<sequence>MRIVIIFLLTCHFLIGQSGLDLEKAQDLYDQGKKFYYDAEYREAAIAFDSCLAIRSAQLDSPHNLIFKVKYRIANNYMKLRNYEQSEDYLSSTLEDGKALFGPESDEVSRVLGDFGVLYSRKRQFSKSILWNQKSIDLKKKLYGSLSKEVAYTRMNNSNNYYGQGNYVKCINELKEILKIYDKELDPDDQNYNRVYLTLSQAYRKKGDLDNALVFAEKAVEIKLKNYEADHPSLRKYYDNLAKVQASLNQLEQSKSNFKKAEKVYEGYGSKEDLGSHLNDAARVYVQSGEFRTAQEMFEQAAELFKGNVRKQAIARSNIAICKYYSGAPDEGIEILESALRDDPDLENFLRLCEWKIEVNDMDGARLAYQEATAISVNGDDLSKVKLLVLSSKLDKSISVDRAWASINEAIEVLTKMRRKYLGSESKNYLNERLEGIFDYAVELSVDKYRLKPTEEQLADVYKTIEMAKSASFWDNLSEENAAYLGKVPADLIEEIEILKRGGEEMMLALEERMTALEMEYPLYYKRKYTLEVPELSFIKTQIDEDMCVIDYYVLEDSVYAVVLTSEGTDFISQSNTGELTFDLEWEYLKDKSISRVSIVPHRFIHFISFEEIINQETQDYFLYDFAFSYQVNIEALIKSRDLTTKLNYLGIAPTWTTTSDSKDFAFRNDLVPLPGASVEIDKAASYFKSTVLKGEDAKEEAFYLKAPDFNFIHFATHAKIDPTNELNSYLYFNSQEEGEDGILHTDEIMNTDLRADLVLLSACETGGGGLKSGEGVMSLSRAFQYAGAKSVLMSLWRANDHSAQPIILNFIKNYKNGMPKDVALQKSKIKYIEKADPLMRDEIYWAGFMINGDVSPIHTATPWGRSFLFIGLGICLLILLLKFA</sequence>
<dbReference type="PANTHER" id="PTHR10098:SF108">
    <property type="entry name" value="TETRATRICOPEPTIDE REPEAT PROTEIN 28"/>
    <property type="match status" value="1"/>
</dbReference>
<proteinExistence type="predicted"/>
<dbReference type="InterPro" id="IPR019734">
    <property type="entry name" value="TPR_rpt"/>
</dbReference>
<protein>
    <recommendedName>
        <fullName evidence="4">CHAT domain-containing protein</fullName>
    </recommendedName>
</protein>
<evidence type="ECO:0000256" key="3">
    <source>
        <dbReference type="SAM" id="Phobius"/>
    </source>
</evidence>
<reference evidence="5" key="1">
    <citation type="journal article" date="2014" name="Int. J. Syst. Evol. Microbiol.">
        <title>Complete genome sequence of Corynebacterium casei LMG S-19264T (=DSM 44701T), isolated from a smear-ripened cheese.</title>
        <authorList>
            <consortium name="US DOE Joint Genome Institute (JGI-PGF)"/>
            <person name="Walter F."/>
            <person name="Albersmeier A."/>
            <person name="Kalinowski J."/>
            <person name="Ruckert C."/>
        </authorList>
    </citation>
    <scope>NUCLEOTIDE SEQUENCE</scope>
    <source>
        <strain evidence="5">NBRC 108769</strain>
    </source>
</reference>
<feature type="transmembrane region" description="Helical" evidence="3">
    <location>
        <begin position="864"/>
        <end position="882"/>
    </location>
</feature>
<keyword evidence="3" id="KW-0472">Membrane</keyword>
<keyword evidence="2" id="KW-0175">Coiled coil</keyword>
<evidence type="ECO:0000256" key="1">
    <source>
        <dbReference type="PROSITE-ProRule" id="PRU00339"/>
    </source>
</evidence>
<dbReference type="InterPro" id="IPR024983">
    <property type="entry name" value="CHAT_dom"/>
</dbReference>
<dbReference type="Pfam" id="PF13424">
    <property type="entry name" value="TPR_12"/>
    <property type="match status" value="3"/>
</dbReference>
<dbReference type="PROSITE" id="PS50005">
    <property type="entry name" value="TPR"/>
    <property type="match status" value="1"/>
</dbReference>
<dbReference type="EMBL" id="BSOH01000003">
    <property type="protein sequence ID" value="GLR16127.1"/>
    <property type="molecule type" value="Genomic_DNA"/>
</dbReference>
<name>A0AA37SLD1_9BACT</name>
<evidence type="ECO:0000313" key="6">
    <source>
        <dbReference type="Proteomes" id="UP001156666"/>
    </source>
</evidence>
<keyword evidence="3" id="KW-1133">Transmembrane helix</keyword>
<feature type="repeat" description="TPR" evidence="1">
    <location>
        <begin position="193"/>
        <end position="226"/>
    </location>
</feature>
<dbReference type="Pfam" id="PF12770">
    <property type="entry name" value="CHAT"/>
    <property type="match status" value="1"/>
</dbReference>
<comment type="caution">
    <text evidence="5">The sequence shown here is derived from an EMBL/GenBank/DDBJ whole genome shotgun (WGS) entry which is preliminary data.</text>
</comment>
<dbReference type="Proteomes" id="UP001156666">
    <property type="component" value="Unassembled WGS sequence"/>
</dbReference>